<feature type="transmembrane region" description="Helical" evidence="1">
    <location>
        <begin position="118"/>
        <end position="138"/>
    </location>
</feature>
<keyword evidence="1" id="KW-0812">Transmembrane</keyword>
<name>A0A1B1A919_9RHOB</name>
<dbReference type="KEGG" id="rmb:K529_019885"/>
<proteinExistence type="predicted"/>
<feature type="transmembrane region" description="Helical" evidence="1">
    <location>
        <begin position="345"/>
        <end position="363"/>
    </location>
</feature>
<reference evidence="2 3" key="1">
    <citation type="journal article" date="2016" name="ISME J.">
        <title>Global occurrence and heterogeneity of the Roseobacter-clade species Ruegeria mobilis.</title>
        <authorList>
            <person name="Sonnenschein E."/>
            <person name="Gram L."/>
        </authorList>
    </citation>
    <scope>NUCLEOTIDE SEQUENCE [LARGE SCALE GENOMIC DNA]</scope>
    <source>
        <strain evidence="2 3">F1926</strain>
        <plasmid evidence="2 3">unnamed1</plasmid>
    </source>
</reference>
<gene>
    <name evidence="2" type="ORF">K529_019885</name>
</gene>
<sequence length="508" mass="57052">MRQDLIIHGVPDRIRLDGWWLDTATEPTSPAQPRPAKRSSLMASLRMRHTVPLLAALVVLADWLFWNQPVGISFAVFALVLSVAILAAKPQKPTVKEWAVVTAFAVFSNLPAAIELQFLSVVFSLAGVIAVAAWAFAANRLNEALVLRMMLRLPTVGATLLMRDAINNMPATGYKTKVRHQAAALLLPLIMGAVFLSLLASANPVLEEFLAEIDLARLFEAQFWFRFLFWGVVASLLWPYLNLSERWMGTRARQFFAQKAGPTRIAFFINPVSVRNSLWLFNILFLMQTLLDVSILTGGVSLPEGMSYASYAHRGSYPLVATALLAGLFTLITRSMIGSDKTLRFLVYLWLGQNMFLVATAAVRLQHYVDAYALTYLRVAAFIWMALVLTGLLLTVWQVHRGLSTAWLLRRCFLALVAILYGCGLVNFAEIIAKYNLTHGSALAEPDSYYICSLGTGAYRAILEFEAGTGQDLCNRMIELDLTRTEIRNWREWGYRKWQIQAYYRQQN</sequence>
<dbReference type="InterPro" id="IPR025291">
    <property type="entry name" value="DUF4153"/>
</dbReference>
<feature type="transmembrane region" description="Helical" evidence="1">
    <location>
        <begin position="72"/>
        <end position="88"/>
    </location>
</feature>
<keyword evidence="1" id="KW-0472">Membrane</keyword>
<dbReference type="AlphaFoldDB" id="A0A1B1A919"/>
<feature type="transmembrane region" description="Helical" evidence="1">
    <location>
        <begin position="223"/>
        <end position="243"/>
    </location>
</feature>
<evidence type="ECO:0000256" key="1">
    <source>
        <dbReference type="SAM" id="Phobius"/>
    </source>
</evidence>
<feature type="transmembrane region" description="Helical" evidence="1">
    <location>
        <begin position="408"/>
        <end position="429"/>
    </location>
</feature>
<protein>
    <submittedName>
        <fullName evidence="2">Uncharacterized protein</fullName>
    </submittedName>
</protein>
<dbReference type="Pfam" id="PF13687">
    <property type="entry name" value="DUF4153"/>
    <property type="match status" value="1"/>
</dbReference>
<keyword evidence="1" id="KW-1133">Transmembrane helix</keyword>
<evidence type="ECO:0000313" key="3">
    <source>
        <dbReference type="Proteomes" id="UP000013243"/>
    </source>
</evidence>
<geneLocation type="plasmid" evidence="2 3">
    <name>unnamed1</name>
</geneLocation>
<feature type="transmembrane region" description="Helical" evidence="1">
    <location>
        <begin position="375"/>
        <end position="396"/>
    </location>
</feature>
<feature type="transmembrane region" description="Helical" evidence="1">
    <location>
        <begin position="183"/>
        <end position="203"/>
    </location>
</feature>
<evidence type="ECO:0000313" key="2">
    <source>
        <dbReference type="EMBL" id="ANP43018.1"/>
    </source>
</evidence>
<feature type="transmembrane region" description="Helical" evidence="1">
    <location>
        <begin position="316"/>
        <end position="333"/>
    </location>
</feature>
<dbReference type="OrthoDB" id="7280060at2"/>
<dbReference type="EMBL" id="CP015231">
    <property type="protein sequence ID" value="ANP43018.1"/>
    <property type="molecule type" value="Genomic_DNA"/>
</dbReference>
<keyword evidence="2" id="KW-0614">Plasmid</keyword>
<feature type="transmembrane region" description="Helical" evidence="1">
    <location>
        <begin position="278"/>
        <end position="296"/>
    </location>
</feature>
<organism evidence="2 3">
    <name type="scientific">Tritonibacter mobilis F1926</name>
    <dbReference type="NCBI Taxonomy" id="1265309"/>
    <lineage>
        <taxon>Bacteria</taxon>
        <taxon>Pseudomonadati</taxon>
        <taxon>Pseudomonadota</taxon>
        <taxon>Alphaproteobacteria</taxon>
        <taxon>Rhodobacterales</taxon>
        <taxon>Paracoccaceae</taxon>
        <taxon>Tritonibacter</taxon>
    </lineage>
</organism>
<dbReference type="Proteomes" id="UP000013243">
    <property type="component" value="Plasmid unnamed1"/>
</dbReference>
<accession>A0A1B1A919</accession>